<evidence type="ECO:0000256" key="1">
    <source>
        <dbReference type="SAM" id="Phobius"/>
    </source>
</evidence>
<feature type="transmembrane region" description="Helical" evidence="1">
    <location>
        <begin position="12"/>
        <end position="37"/>
    </location>
</feature>
<evidence type="ECO:0008006" key="4">
    <source>
        <dbReference type="Google" id="ProtNLM"/>
    </source>
</evidence>
<dbReference type="RefSeq" id="WP_054197664.1">
    <property type="nucleotide sequence ID" value="NZ_CALUQK010000005.1"/>
</dbReference>
<organism evidence="2 3">
    <name type="scientific">Helicobacter pullorum</name>
    <dbReference type="NCBI Taxonomy" id="35818"/>
    <lineage>
        <taxon>Bacteria</taxon>
        <taxon>Pseudomonadati</taxon>
        <taxon>Campylobacterota</taxon>
        <taxon>Epsilonproteobacteria</taxon>
        <taxon>Campylobacterales</taxon>
        <taxon>Helicobacteraceae</taxon>
        <taxon>Helicobacter</taxon>
    </lineage>
</organism>
<reference evidence="2 3" key="1">
    <citation type="submission" date="2014-06" db="EMBL/GenBank/DDBJ databases">
        <title>Helicobacter pullorum isolates in fresh chicken meat - phenotypic and genotypic features.</title>
        <authorList>
            <person name="Borges V."/>
            <person name="Santos A."/>
            <person name="Correia C.B."/>
            <person name="Saraiva M."/>
            <person name="Menard A."/>
            <person name="Vieira L."/>
            <person name="Sampaio D.A."/>
            <person name="Gomes J.P."/>
            <person name="Oleastro M."/>
        </authorList>
    </citation>
    <scope>NUCLEOTIDE SEQUENCE [LARGE SCALE GENOMIC DNA]</scope>
    <source>
        <strain evidence="2 3">229334/12</strain>
    </source>
</reference>
<feature type="transmembrane region" description="Helical" evidence="1">
    <location>
        <begin position="49"/>
        <end position="82"/>
    </location>
</feature>
<comment type="caution">
    <text evidence="2">The sequence shown here is derived from an EMBL/GenBank/DDBJ whole genome shotgun (WGS) entry which is preliminary data.</text>
</comment>
<dbReference type="STRING" id="35818.HPU229336_07825"/>
<keyword evidence="1" id="KW-0812">Transmembrane</keyword>
<keyword evidence="1" id="KW-0472">Membrane</keyword>
<evidence type="ECO:0000313" key="2">
    <source>
        <dbReference type="EMBL" id="KPH56332.1"/>
    </source>
</evidence>
<accession>A0A0N1MRM2</accession>
<name>A0A0N1MRM2_9HELI</name>
<dbReference type="Proteomes" id="UP000037997">
    <property type="component" value="Unassembled WGS sequence"/>
</dbReference>
<evidence type="ECO:0000313" key="3">
    <source>
        <dbReference type="Proteomes" id="UP000037997"/>
    </source>
</evidence>
<dbReference type="PATRIC" id="fig|35818.11.peg.543"/>
<keyword evidence="1" id="KW-1133">Transmembrane helix</keyword>
<dbReference type="AlphaFoldDB" id="A0A0N1MRM2"/>
<gene>
    <name evidence="2" type="ORF">HPU229334_02765</name>
</gene>
<sequence length="98" mass="11208">MAKEKIKISGGTSGIIAVILTLLFGFIGAFFSWWLIARWNILKSFLYSFVFFLAFLVSVLLCFIFVGYILIPIVWIVMIIMVYQACSKSQIEVAEIER</sequence>
<dbReference type="EMBL" id="JNOC01000016">
    <property type="protein sequence ID" value="KPH56332.1"/>
    <property type="molecule type" value="Genomic_DNA"/>
</dbReference>
<protein>
    <recommendedName>
        <fullName evidence="4">Integral membrane protein</fullName>
    </recommendedName>
</protein>
<proteinExistence type="predicted"/>